<evidence type="ECO:0000313" key="2">
    <source>
        <dbReference type="Proteomes" id="UP001057402"/>
    </source>
</evidence>
<dbReference type="Proteomes" id="UP001057402">
    <property type="component" value="Chromosome 10"/>
</dbReference>
<keyword evidence="2" id="KW-1185">Reference proteome</keyword>
<evidence type="ECO:0000313" key="1">
    <source>
        <dbReference type="EMBL" id="KAI4320684.1"/>
    </source>
</evidence>
<sequence length="67" mass="7147">MSGRPRDAVKVKIIDTQYVETDASSFKSVVQKLTGKDTDSSSAGSRKTTNASSSMQGGYRGYGSHNN</sequence>
<name>A0ACB9M8N3_9MYRT</name>
<proteinExistence type="predicted"/>
<accession>A0ACB9M8N3</accession>
<reference evidence="2" key="1">
    <citation type="journal article" date="2023" name="Front. Plant Sci.">
        <title>Chromosomal-level genome assembly of Melastoma candidum provides insights into trichome evolution.</title>
        <authorList>
            <person name="Zhong Y."/>
            <person name="Wu W."/>
            <person name="Sun C."/>
            <person name="Zou P."/>
            <person name="Liu Y."/>
            <person name="Dai S."/>
            <person name="Zhou R."/>
        </authorList>
    </citation>
    <scope>NUCLEOTIDE SEQUENCE [LARGE SCALE GENOMIC DNA]</scope>
</reference>
<dbReference type="EMBL" id="CM042889">
    <property type="protein sequence ID" value="KAI4320684.1"/>
    <property type="molecule type" value="Genomic_DNA"/>
</dbReference>
<organism evidence="1 2">
    <name type="scientific">Melastoma candidum</name>
    <dbReference type="NCBI Taxonomy" id="119954"/>
    <lineage>
        <taxon>Eukaryota</taxon>
        <taxon>Viridiplantae</taxon>
        <taxon>Streptophyta</taxon>
        <taxon>Embryophyta</taxon>
        <taxon>Tracheophyta</taxon>
        <taxon>Spermatophyta</taxon>
        <taxon>Magnoliopsida</taxon>
        <taxon>eudicotyledons</taxon>
        <taxon>Gunneridae</taxon>
        <taxon>Pentapetalae</taxon>
        <taxon>rosids</taxon>
        <taxon>malvids</taxon>
        <taxon>Myrtales</taxon>
        <taxon>Melastomataceae</taxon>
        <taxon>Melastomatoideae</taxon>
        <taxon>Melastomateae</taxon>
        <taxon>Melastoma</taxon>
    </lineage>
</organism>
<comment type="caution">
    <text evidence="1">The sequence shown here is derived from an EMBL/GenBank/DDBJ whole genome shotgun (WGS) entry which is preliminary data.</text>
</comment>
<gene>
    <name evidence="1" type="ORF">MLD38_034138</name>
</gene>
<protein>
    <submittedName>
        <fullName evidence="1">Uncharacterized protein</fullName>
    </submittedName>
</protein>